<evidence type="ECO:0000256" key="4">
    <source>
        <dbReference type="ARBA" id="ARBA00023163"/>
    </source>
</evidence>
<keyword evidence="2" id="KW-0805">Transcription regulation</keyword>
<evidence type="ECO:0000256" key="5">
    <source>
        <dbReference type="ARBA" id="ARBA00023242"/>
    </source>
</evidence>
<evidence type="ECO:0000313" key="11">
    <source>
        <dbReference type="Proteomes" id="UP000230750"/>
    </source>
</evidence>
<organism evidence="10 11">
    <name type="scientific">Stichopus japonicus</name>
    <name type="common">Sea cucumber</name>
    <dbReference type="NCBI Taxonomy" id="307972"/>
    <lineage>
        <taxon>Eukaryota</taxon>
        <taxon>Metazoa</taxon>
        <taxon>Echinodermata</taxon>
        <taxon>Eleutherozoa</taxon>
        <taxon>Echinozoa</taxon>
        <taxon>Holothuroidea</taxon>
        <taxon>Aspidochirotacea</taxon>
        <taxon>Aspidochirotida</taxon>
        <taxon>Stichopodidae</taxon>
        <taxon>Apostichopus</taxon>
    </lineage>
</organism>
<keyword evidence="3" id="KW-0238">DNA-binding</keyword>
<evidence type="ECO:0000313" key="10">
    <source>
        <dbReference type="EMBL" id="PIK49281.1"/>
    </source>
</evidence>
<sequence>MLPAKSTAVTLASVNSVTSSNDGRPRPACLTYLDPKPNVGPRKRQRLNHLSPDEKLMRRKMKNRVAAQTARDRKKALMERLEDKIYEFELQQSRLVEENSTLRSRNQKLEAENKELRKRLGLDEMDTDSQCTDETFHVTVKEEAESPESAALDVPPQQEQTQRLSSLLTMIFICR</sequence>
<evidence type="ECO:0000256" key="8">
    <source>
        <dbReference type="SAM" id="MobiDB-lite"/>
    </source>
</evidence>
<dbReference type="GO" id="GO:0005634">
    <property type="term" value="C:nucleus"/>
    <property type="evidence" value="ECO:0007669"/>
    <property type="project" value="TreeGrafter"/>
</dbReference>
<dbReference type="EMBL" id="MRZV01000473">
    <property type="protein sequence ID" value="PIK49281.1"/>
    <property type="molecule type" value="Genomic_DNA"/>
</dbReference>
<evidence type="ECO:0000256" key="3">
    <source>
        <dbReference type="ARBA" id="ARBA00023125"/>
    </source>
</evidence>
<keyword evidence="11" id="KW-1185">Reference proteome</keyword>
<evidence type="ECO:0000256" key="7">
    <source>
        <dbReference type="SAM" id="Coils"/>
    </source>
</evidence>
<dbReference type="Proteomes" id="UP000230750">
    <property type="component" value="Unassembled WGS sequence"/>
</dbReference>
<dbReference type="OrthoDB" id="20960at2759"/>
<evidence type="ECO:0000256" key="2">
    <source>
        <dbReference type="ARBA" id="ARBA00023015"/>
    </source>
</evidence>
<dbReference type="SUPFAM" id="SSF57959">
    <property type="entry name" value="Leucine zipper domain"/>
    <property type="match status" value="1"/>
</dbReference>
<feature type="domain" description="BZIP" evidence="9">
    <location>
        <begin position="53"/>
        <end position="116"/>
    </location>
</feature>
<dbReference type="AlphaFoldDB" id="A0A2G8KMQ1"/>
<feature type="compositionally biased region" description="Polar residues" evidence="8">
    <location>
        <begin position="7"/>
        <end position="22"/>
    </location>
</feature>
<reference evidence="10" key="1">
    <citation type="journal article" date="2017" name="PLoS Biol.">
        <title>The sea cucumber genome provides insights into morphological evolution and visceral regeneration.</title>
        <authorList>
            <person name="Zhang X."/>
            <person name="Sun L."/>
            <person name="Yuan J."/>
            <person name="Sun Y."/>
            <person name="Gao Y."/>
            <person name="Zhang L."/>
            <person name="Li S."/>
            <person name="Dai H."/>
            <person name="Hamel J.F."/>
            <person name="Liu C."/>
            <person name="Yu Y."/>
            <person name="Liu S."/>
            <person name="Lin W."/>
            <person name="Guo K."/>
            <person name="Jin S."/>
            <person name="Xu P."/>
            <person name="Storey K.B."/>
            <person name="Huan P."/>
            <person name="Zhang T."/>
            <person name="Zhou Y."/>
            <person name="Zhang J."/>
            <person name="Lin C."/>
            <person name="Li X."/>
            <person name="Xing L."/>
            <person name="Huo D."/>
            <person name="Sun M."/>
            <person name="Wang L."/>
            <person name="Mercier A."/>
            <person name="Li F."/>
            <person name="Yang H."/>
            <person name="Xiang J."/>
        </authorList>
    </citation>
    <scope>NUCLEOTIDE SEQUENCE [LARGE SCALE GENOMIC DNA]</scope>
    <source>
        <strain evidence="10">Shaxun</strain>
        <tissue evidence="10">Muscle</tissue>
    </source>
</reference>
<dbReference type="PROSITE" id="PS50217">
    <property type="entry name" value="BZIP"/>
    <property type="match status" value="1"/>
</dbReference>
<dbReference type="CDD" id="cd14691">
    <property type="entry name" value="bZIP_XBP1"/>
    <property type="match status" value="1"/>
</dbReference>
<dbReference type="InterPro" id="IPR046347">
    <property type="entry name" value="bZIP_sf"/>
</dbReference>
<dbReference type="STRING" id="307972.A0A2G8KMQ1"/>
<evidence type="ECO:0000256" key="6">
    <source>
        <dbReference type="ARBA" id="ARBA00040165"/>
    </source>
</evidence>
<dbReference type="Pfam" id="PF00170">
    <property type="entry name" value="bZIP_1"/>
    <property type="match status" value="1"/>
</dbReference>
<dbReference type="SMART" id="SM00338">
    <property type="entry name" value="BRLZ"/>
    <property type="match status" value="1"/>
</dbReference>
<dbReference type="PANTHER" id="PTHR46542:SF1">
    <property type="entry name" value="X-BOX BINDING PROTEIN 1"/>
    <property type="match status" value="1"/>
</dbReference>
<accession>A0A2G8KMQ1</accession>
<name>A0A2G8KMQ1_STIJA</name>
<evidence type="ECO:0000259" key="9">
    <source>
        <dbReference type="PROSITE" id="PS50217"/>
    </source>
</evidence>
<comment type="caution">
    <text evidence="10">The sequence shown here is derived from an EMBL/GenBank/DDBJ whole genome shotgun (WGS) entry which is preliminary data.</text>
</comment>
<dbReference type="InterPro" id="IPR052470">
    <property type="entry name" value="ER_Stress-Reg_TF"/>
</dbReference>
<dbReference type="PROSITE" id="PS00036">
    <property type="entry name" value="BZIP_BASIC"/>
    <property type="match status" value="1"/>
</dbReference>
<keyword evidence="1" id="KW-0832">Ubl conjugation</keyword>
<protein>
    <recommendedName>
        <fullName evidence="6">X-box-binding protein 1</fullName>
    </recommendedName>
</protein>
<proteinExistence type="predicted"/>
<keyword evidence="5" id="KW-0539">Nucleus</keyword>
<keyword evidence="4" id="KW-0804">Transcription</keyword>
<dbReference type="GO" id="GO:0000981">
    <property type="term" value="F:DNA-binding transcription factor activity, RNA polymerase II-specific"/>
    <property type="evidence" value="ECO:0007669"/>
    <property type="project" value="TreeGrafter"/>
</dbReference>
<keyword evidence="7" id="KW-0175">Coiled coil</keyword>
<evidence type="ECO:0000256" key="1">
    <source>
        <dbReference type="ARBA" id="ARBA00022843"/>
    </source>
</evidence>
<feature type="coiled-coil region" evidence="7">
    <location>
        <begin position="64"/>
        <end position="126"/>
    </location>
</feature>
<gene>
    <name evidence="10" type="ORF">BSL78_13846</name>
</gene>
<dbReference type="PANTHER" id="PTHR46542">
    <property type="entry name" value="X-BOX BINDING PROTEIN 1"/>
    <property type="match status" value="1"/>
</dbReference>
<feature type="region of interest" description="Disordered" evidence="8">
    <location>
        <begin position="1"/>
        <end position="40"/>
    </location>
</feature>
<dbReference type="GO" id="GO:0000977">
    <property type="term" value="F:RNA polymerase II transcription regulatory region sequence-specific DNA binding"/>
    <property type="evidence" value="ECO:0007669"/>
    <property type="project" value="TreeGrafter"/>
</dbReference>
<dbReference type="Gene3D" id="1.20.5.170">
    <property type="match status" value="1"/>
</dbReference>
<dbReference type="InterPro" id="IPR004827">
    <property type="entry name" value="bZIP"/>
</dbReference>